<evidence type="ECO:0000256" key="8">
    <source>
        <dbReference type="PROSITE-ProRule" id="PRU01240"/>
    </source>
</evidence>
<protein>
    <submittedName>
        <fullName evidence="14">Peptidase</fullName>
    </submittedName>
</protein>
<dbReference type="SUPFAM" id="SSF52743">
    <property type="entry name" value="Subtilisin-like"/>
    <property type="match status" value="1"/>
</dbReference>
<dbReference type="EMBL" id="CP018024">
    <property type="protein sequence ID" value="APD89969.1"/>
    <property type="molecule type" value="Genomic_DNA"/>
</dbReference>
<dbReference type="PROSITE" id="PS51892">
    <property type="entry name" value="SUBTILASE"/>
    <property type="match status" value="1"/>
</dbReference>
<dbReference type="PANTHER" id="PTHR10795">
    <property type="entry name" value="PROPROTEIN CONVERTASE SUBTILISIN/KEXIN"/>
    <property type="match status" value="1"/>
</dbReference>
<dbReference type="Gene3D" id="3.40.50.200">
    <property type="entry name" value="Peptidase S8/S53 domain"/>
    <property type="match status" value="1"/>
</dbReference>
<dbReference type="Gene3D" id="3.50.30.30">
    <property type="match status" value="1"/>
</dbReference>
<dbReference type="InterPro" id="IPR023827">
    <property type="entry name" value="Peptidase_S8_Asp-AS"/>
</dbReference>
<gene>
    <name evidence="14" type="ORF">BM524_09310</name>
</gene>
<dbReference type="Pfam" id="PF02225">
    <property type="entry name" value="PA"/>
    <property type="match status" value="1"/>
</dbReference>
<dbReference type="InterPro" id="IPR036852">
    <property type="entry name" value="Peptidase_S8/S53_dom_sf"/>
</dbReference>
<evidence type="ECO:0000256" key="6">
    <source>
        <dbReference type="ARBA" id="ARBA00022825"/>
    </source>
</evidence>
<evidence type="ECO:0000259" key="13">
    <source>
        <dbReference type="Pfam" id="PF05922"/>
    </source>
</evidence>
<evidence type="ECO:0000259" key="12">
    <source>
        <dbReference type="Pfam" id="PF02225"/>
    </source>
</evidence>
<proteinExistence type="inferred from homology"/>
<keyword evidence="2" id="KW-0964">Secreted</keyword>
<evidence type="ECO:0000256" key="2">
    <source>
        <dbReference type="ARBA" id="ARBA00022525"/>
    </source>
</evidence>
<organism evidence="14 15">
    <name type="scientific">Alteromonas mediterranea</name>
    <dbReference type="NCBI Taxonomy" id="314275"/>
    <lineage>
        <taxon>Bacteria</taxon>
        <taxon>Pseudomonadati</taxon>
        <taxon>Pseudomonadota</taxon>
        <taxon>Gammaproteobacteria</taxon>
        <taxon>Alteromonadales</taxon>
        <taxon>Alteromonadaceae</taxon>
        <taxon>Alteromonas/Salinimonas group</taxon>
        <taxon>Alteromonas</taxon>
    </lineage>
</organism>
<dbReference type="InterPro" id="IPR022398">
    <property type="entry name" value="Peptidase_S8_His-AS"/>
</dbReference>
<feature type="active site" description="Charge relay system" evidence="7 8">
    <location>
        <position position="611"/>
    </location>
</feature>
<keyword evidence="5 8" id="KW-0378">Hydrolase</keyword>
<evidence type="ECO:0000313" key="15">
    <source>
        <dbReference type="Proteomes" id="UP000182101"/>
    </source>
</evidence>
<dbReference type="Gene3D" id="2.60.40.10">
    <property type="entry name" value="Immunoglobulins"/>
    <property type="match status" value="1"/>
</dbReference>
<feature type="signal peptide" evidence="10">
    <location>
        <begin position="1"/>
        <end position="23"/>
    </location>
</feature>
<dbReference type="InterPro" id="IPR045051">
    <property type="entry name" value="SBT"/>
</dbReference>
<dbReference type="CDD" id="cd04818">
    <property type="entry name" value="PA_subtilisin_1"/>
    <property type="match status" value="1"/>
</dbReference>
<evidence type="ECO:0000256" key="1">
    <source>
        <dbReference type="ARBA" id="ARBA00011073"/>
    </source>
</evidence>
<feature type="domain" description="Inhibitor I9" evidence="13">
    <location>
        <begin position="96"/>
        <end position="165"/>
    </location>
</feature>
<dbReference type="InterPro" id="IPR013783">
    <property type="entry name" value="Ig-like_fold"/>
</dbReference>
<feature type="domain" description="Peptidase S8/S53" evidence="11">
    <location>
        <begin position="191"/>
        <end position="665"/>
    </location>
</feature>
<dbReference type="PRINTS" id="PR00723">
    <property type="entry name" value="SUBTILISIN"/>
</dbReference>
<dbReference type="InterPro" id="IPR017312">
    <property type="entry name" value="Subtilisin_Alteromonadales"/>
</dbReference>
<dbReference type="Gene3D" id="2.60.40.3440">
    <property type="match status" value="1"/>
</dbReference>
<dbReference type="PROSITE" id="PS00138">
    <property type="entry name" value="SUBTILASE_SER"/>
    <property type="match status" value="1"/>
</dbReference>
<dbReference type="Pfam" id="PF00082">
    <property type="entry name" value="Peptidase_S8"/>
    <property type="match status" value="1"/>
</dbReference>
<keyword evidence="3 8" id="KW-0645">Protease</keyword>
<comment type="similarity">
    <text evidence="1 8 9">Belongs to the peptidase S8 family.</text>
</comment>
<evidence type="ECO:0000256" key="7">
    <source>
        <dbReference type="PIRSR" id="PIRSR615500-1"/>
    </source>
</evidence>
<evidence type="ECO:0000256" key="9">
    <source>
        <dbReference type="RuleBase" id="RU003355"/>
    </source>
</evidence>
<evidence type="ECO:0000256" key="4">
    <source>
        <dbReference type="ARBA" id="ARBA00022729"/>
    </source>
</evidence>
<reference evidence="14 15" key="1">
    <citation type="submission" date="2016-11" db="EMBL/GenBank/DDBJ databases">
        <title>Networking in microbes: conjugative elements and plasmids in the genus Alteromonas.</title>
        <authorList>
            <person name="Lopez-Perez M."/>
            <person name="Ramon-Marco N."/>
            <person name="Rodriguez-Valera F."/>
        </authorList>
    </citation>
    <scope>NUCLEOTIDE SEQUENCE [LARGE SCALE GENOMIC DNA]</scope>
    <source>
        <strain evidence="14 15">CP48</strain>
    </source>
</reference>
<evidence type="ECO:0000313" key="14">
    <source>
        <dbReference type="EMBL" id="APD89969.1"/>
    </source>
</evidence>
<dbReference type="InterPro" id="IPR015500">
    <property type="entry name" value="Peptidase_S8_subtilisin-rel"/>
</dbReference>
<keyword evidence="6 8" id="KW-0720">Serine protease</keyword>
<dbReference type="InterPro" id="IPR023828">
    <property type="entry name" value="Peptidase_S8_Ser-AS"/>
</dbReference>
<keyword evidence="4 10" id="KW-0732">Signal</keyword>
<feature type="active site" description="Charge relay system" evidence="7 8">
    <location>
        <position position="268"/>
    </location>
</feature>
<dbReference type="InterPro" id="IPR000209">
    <property type="entry name" value="Peptidase_S8/S53_dom"/>
</dbReference>
<feature type="chain" id="PRO_5042015628" evidence="10">
    <location>
        <begin position="24"/>
        <end position="1323"/>
    </location>
</feature>
<evidence type="ECO:0000256" key="10">
    <source>
        <dbReference type="SAM" id="SignalP"/>
    </source>
</evidence>
<dbReference type="RefSeq" id="WP_071959252.1">
    <property type="nucleotide sequence ID" value="NZ_CP018024.1"/>
</dbReference>
<dbReference type="GO" id="GO:0004252">
    <property type="term" value="F:serine-type endopeptidase activity"/>
    <property type="evidence" value="ECO:0007669"/>
    <property type="project" value="UniProtKB-UniRule"/>
</dbReference>
<accession>A0AAC9J9X8</accession>
<dbReference type="PROSITE" id="PS00137">
    <property type="entry name" value="SUBTILASE_HIS"/>
    <property type="match status" value="1"/>
</dbReference>
<dbReference type="PROSITE" id="PS00136">
    <property type="entry name" value="SUBTILASE_ASP"/>
    <property type="match status" value="1"/>
</dbReference>
<dbReference type="Pfam" id="PF05922">
    <property type="entry name" value="Inhibitor_I9"/>
    <property type="match status" value="1"/>
</dbReference>
<name>A0AAC9J9X8_9ALTE</name>
<feature type="active site" description="Charge relay system" evidence="7 8">
    <location>
        <position position="200"/>
    </location>
</feature>
<dbReference type="InterPro" id="IPR046450">
    <property type="entry name" value="PA_dom_sf"/>
</dbReference>
<feature type="domain" description="PA" evidence="12">
    <location>
        <begin position="439"/>
        <end position="531"/>
    </location>
</feature>
<dbReference type="SUPFAM" id="SSF52025">
    <property type="entry name" value="PA domain"/>
    <property type="match status" value="1"/>
</dbReference>
<dbReference type="NCBIfam" id="TIGR03501">
    <property type="entry name" value="GlyGly_CTERM"/>
    <property type="match status" value="1"/>
</dbReference>
<dbReference type="InterPro" id="IPR020008">
    <property type="entry name" value="GlyGly_CTERM"/>
</dbReference>
<dbReference type="InterPro" id="IPR010259">
    <property type="entry name" value="S8pro/Inhibitor_I9"/>
</dbReference>
<dbReference type="Pfam" id="PF17963">
    <property type="entry name" value="Big_9"/>
    <property type="match status" value="1"/>
</dbReference>
<evidence type="ECO:0000256" key="5">
    <source>
        <dbReference type="ARBA" id="ARBA00022801"/>
    </source>
</evidence>
<dbReference type="InterPro" id="IPR003137">
    <property type="entry name" value="PA_domain"/>
</dbReference>
<dbReference type="GO" id="GO:0006508">
    <property type="term" value="P:proteolysis"/>
    <property type="evidence" value="ECO:0007669"/>
    <property type="project" value="UniProtKB-KW"/>
</dbReference>
<dbReference type="Proteomes" id="UP000182101">
    <property type="component" value="Chromosome"/>
</dbReference>
<dbReference type="PIRSF" id="PIRSF037898">
    <property type="entry name" value="Subtilisin_rel_Sputw3181_3341"/>
    <property type="match status" value="1"/>
</dbReference>
<evidence type="ECO:0000256" key="3">
    <source>
        <dbReference type="ARBA" id="ARBA00022670"/>
    </source>
</evidence>
<evidence type="ECO:0000259" key="11">
    <source>
        <dbReference type="Pfam" id="PF00082"/>
    </source>
</evidence>
<sequence length="1323" mass="137520">MKKTLISTVVATALAGSAFGALAISNQISGHSVEQRNAIEASFDKKNILANAIQASSDSVRVIVQLHDVPMAQFSAVNPSVNSMSAHKGQKVNFESNAAKEYKSFLETQQQSVIQTIKAFDKSFKADLSYTAAFNGFAGIVSKSALDKLSSLSTVKAVYPDVIHHAQMDASLDLIGAVETWEQFGGKESAGAGVKVAIIDSGIRPENPLFSGENFTAPAADTLPTDDYCSEVPDFCNNKLIVARAAEIVEGFSVVEEEYESPLGFNGHGTHVAGTAVGNYGVMAERDGAEAEISGVAPAAYLMAYKGLYATPANPASSSGASSMLLSMLEAALTDGADVVNNSWGGGAGGNPNGSVYEDVLEAMHDAGVVTVFAAGNDGPGETTIGCPGCSDDVITVAATTTARLFANELTIEGDTSIGTIPALYSVGNPNIVFDTALTAPVVYAGAVNAENVEACEPFADDSVFEGAIALVSRGTCGFVTKIENAEAAGAVAVVVHNVDGRGEAPILMGGLSQDQTVPSFMIPATPGQELATLISESEEAVNITIGAEVVRVVSDSLADIMADFSSRGPNGDPTFLKPNIAAPGVRIFSGESPDAPGHEGESFSFKGGTSMASPHVAGAAALIKQMHPDWTAQQIKSALVTSSIRDVLKEDAATQADNFDMGAGRLDLPRATTVELTYSDLSLVDGNCYLNCEMSITVTNTSDEDVTVDATAMFNDPAITATVTPQMATLPAGASAEIMVAVDVTTASTGSWSFGGINWADTDDTTTDYFIPVAIYPISSDEPSLFDSDVSNQFAAEGELVVTEAFATNTDVTGMISISGEIDHKYDINPATISAVKNGNQEPVSYDADSGTVYWEGALNTASFSMNADTTIGDLLEGFGLGRYVPMASIGVAPLECSGSCDDASIEISLPRTITYLGAEYTTMQISSNGFVSLGTSSGNITTPFAEVLPNLSEPNNVVAPYWTDFDLAGGGAGTGSIYAVSLTTGHFVVEWENAQIWNDDGTSFNFQLWFEYETGNVNFVYGPMDTPVYATVVGAENSSGSVGTTLASLTSAGLQGSLPVEGDEFVLTANAGDEVTISYAGTVVPSSEYMDDMLSVNEDASVTANILANEMDSTIINTFTMESLSGDFRTFTPITIDKAPLDPSTVEVTTEAANGTVTVNDDGTVTYTPNADFFGEDSFTYTVQVEGTTTDEGEVVEGDIVGEGTVSVAVAGVQDAPVLSISAPSSVDEGESFTVTASATDADGDDVTITIDGVETTSFTGTAPSHEQANRVTVQVTATDGIDTTTDSVTITVNDKSGGSMGWIALLLAPAVYLRRRMKRS</sequence>